<organism evidence="2 3">
    <name type="scientific">Mugilogobius chulae</name>
    <name type="common">yellowstripe goby</name>
    <dbReference type="NCBI Taxonomy" id="88201"/>
    <lineage>
        <taxon>Eukaryota</taxon>
        <taxon>Metazoa</taxon>
        <taxon>Chordata</taxon>
        <taxon>Craniata</taxon>
        <taxon>Vertebrata</taxon>
        <taxon>Euteleostomi</taxon>
        <taxon>Actinopterygii</taxon>
        <taxon>Neopterygii</taxon>
        <taxon>Teleostei</taxon>
        <taxon>Neoteleostei</taxon>
        <taxon>Acanthomorphata</taxon>
        <taxon>Gobiaria</taxon>
        <taxon>Gobiiformes</taxon>
        <taxon>Gobioidei</taxon>
        <taxon>Gobiidae</taxon>
        <taxon>Gobionellinae</taxon>
        <taxon>Mugilogobius</taxon>
    </lineage>
</organism>
<evidence type="ECO:0000313" key="3">
    <source>
        <dbReference type="Proteomes" id="UP001460270"/>
    </source>
</evidence>
<protein>
    <submittedName>
        <fullName evidence="2">Uncharacterized protein</fullName>
    </submittedName>
</protein>
<feature type="compositionally biased region" description="Basic and acidic residues" evidence="1">
    <location>
        <begin position="30"/>
        <end position="52"/>
    </location>
</feature>
<dbReference type="AlphaFoldDB" id="A0AAW0MIM0"/>
<sequence length="111" mass="12545">MGPAGWLKCPLKSTNKRFLLNTLRSTSLKRRSDESKPESASRDQRSSESSDRRHYRSRSPPHRDEALILKLIGALKPMTCAWVVTWYLGDTPEWSCLALAVALSQVQSRSS</sequence>
<dbReference type="Proteomes" id="UP001460270">
    <property type="component" value="Unassembled WGS sequence"/>
</dbReference>
<dbReference type="InterPro" id="IPR038948">
    <property type="entry name" value="POLR1D-like"/>
</dbReference>
<comment type="caution">
    <text evidence="2">The sequence shown here is derived from an EMBL/GenBank/DDBJ whole genome shotgun (WGS) entry which is preliminary data.</text>
</comment>
<feature type="region of interest" description="Disordered" evidence="1">
    <location>
        <begin position="27"/>
        <end position="61"/>
    </location>
</feature>
<dbReference type="PANTHER" id="PTHR34769">
    <property type="entry name" value="RCG42593, ISOFORM CRA_A"/>
    <property type="match status" value="1"/>
</dbReference>
<reference evidence="3" key="1">
    <citation type="submission" date="2024-04" db="EMBL/GenBank/DDBJ databases">
        <title>Salinicola lusitanus LLJ914,a marine bacterium isolated from the Okinawa Trough.</title>
        <authorList>
            <person name="Li J."/>
        </authorList>
    </citation>
    <scope>NUCLEOTIDE SEQUENCE [LARGE SCALE GENOMIC DNA]</scope>
</reference>
<dbReference type="EMBL" id="JBBPFD010000388">
    <property type="protein sequence ID" value="KAK7879029.1"/>
    <property type="molecule type" value="Genomic_DNA"/>
</dbReference>
<gene>
    <name evidence="2" type="ORF">WMY93_030782</name>
</gene>
<proteinExistence type="predicted"/>
<evidence type="ECO:0000256" key="1">
    <source>
        <dbReference type="SAM" id="MobiDB-lite"/>
    </source>
</evidence>
<keyword evidence="3" id="KW-1185">Reference proteome</keyword>
<evidence type="ECO:0000313" key="2">
    <source>
        <dbReference type="EMBL" id="KAK7879029.1"/>
    </source>
</evidence>
<name>A0AAW0MIM0_9GOBI</name>
<accession>A0AAW0MIM0</accession>
<dbReference type="PANTHER" id="PTHR34769:SF1">
    <property type="entry name" value="RNA POLYMERASE I AND III SUBUNIT D"/>
    <property type="match status" value="1"/>
</dbReference>